<evidence type="ECO:0000256" key="7">
    <source>
        <dbReference type="ARBA" id="ARBA00022969"/>
    </source>
</evidence>
<evidence type="ECO:0000256" key="2">
    <source>
        <dbReference type="ARBA" id="ARBA00018672"/>
    </source>
</evidence>
<gene>
    <name evidence="18" type="primary">spo0A</name>
    <name evidence="18" type="ORF">PRVXH_001707</name>
</gene>
<dbReference type="GO" id="GO:0030435">
    <property type="term" value="P:sporulation resulting in formation of a cellular spore"/>
    <property type="evidence" value="ECO:0007669"/>
    <property type="project" value="UniProtKB-UniRule"/>
</dbReference>
<dbReference type="SUPFAM" id="SSF46894">
    <property type="entry name" value="C-terminal effector domain of the bipartite response regulators"/>
    <property type="match status" value="1"/>
</dbReference>
<keyword evidence="4 14" id="KW-0678">Repressor</keyword>
<comment type="function">
    <text evidence="13 14">May play the central regulatory role in sporulation. It may be an element of the effector pathway responsible for the activation of sporulation genes in response to nutritional stress. Spo0A may act in concert with spo0H (a sigma factor) to control the expression of some genes that are critical to the sporulation process.</text>
</comment>
<dbReference type="GO" id="GO:0051606">
    <property type="term" value="P:detection of stimulus"/>
    <property type="evidence" value="ECO:0007669"/>
    <property type="project" value="UniProtKB-UniRule"/>
</dbReference>
<dbReference type="RefSeq" id="WP_353892362.1">
    <property type="nucleotide sequence ID" value="NZ_CP159485.1"/>
</dbReference>
<evidence type="ECO:0000256" key="15">
    <source>
        <dbReference type="PIRSR" id="PIRSR002937-1"/>
    </source>
</evidence>
<feature type="binding site" evidence="15">
    <location>
        <position position="54"/>
    </location>
    <ligand>
        <name>Ca(2+)</name>
        <dbReference type="ChEBI" id="CHEBI:29108"/>
    </ligand>
</feature>
<evidence type="ECO:0000256" key="1">
    <source>
        <dbReference type="ARBA" id="ARBA00004496"/>
    </source>
</evidence>
<evidence type="ECO:0000256" key="16">
    <source>
        <dbReference type="PROSITE-ProRule" id="PRU00169"/>
    </source>
</evidence>
<dbReference type="InterPro" id="IPR036388">
    <property type="entry name" value="WH-like_DNA-bd_sf"/>
</dbReference>
<keyword evidence="6 14" id="KW-0106">Calcium</keyword>
<dbReference type="GO" id="GO:0042173">
    <property type="term" value="P:regulation of sporulation resulting in formation of a cellular spore"/>
    <property type="evidence" value="ECO:0007669"/>
    <property type="project" value="InterPro"/>
</dbReference>
<dbReference type="PIRSF" id="PIRSF002937">
    <property type="entry name" value="Res_reg_Spo0A"/>
    <property type="match status" value="1"/>
</dbReference>
<keyword evidence="5 16" id="KW-0597">Phosphoprotein</keyword>
<dbReference type="InterPro" id="IPR012052">
    <property type="entry name" value="Spore_0_A"/>
</dbReference>
<proteinExistence type="predicted"/>
<comment type="cofactor">
    <cofactor evidence="14 15">
        <name>Ca(2+)</name>
        <dbReference type="ChEBI" id="CHEBI:29108"/>
    </cofactor>
    <text evidence="14 15">Binds 1 Ca(2+) ion per subunit.</text>
</comment>
<feature type="binding site" evidence="15">
    <location>
        <position position="9"/>
    </location>
    <ligand>
        <name>Ca(2+)</name>
        <dbReference type="ChEBI" id="CHEBI:29108"/>
    </ligand>
</feature>
<dbReference type="AlphaFoldDB" id="A0AAU8HQF8"/>
<evidence type="ECO:0000256" key="5">
    <source>
        <dbReference type="ARBA" id="ARBA00022553"/>
    </source>
</evidence>
<keyword evidence="7 14" id="KW-0749">Sporulation</keyword>
<keyword evidence="3 14" id="KW-0963">Cytoplasm</keyword>
<evidence type="ECO:0000256" key="6">
    <source>
        <dbReference type="ARBA" id="ARBA00022837"/>
    </source>
</evidence>
<reference evidence="18" key="1">
    <citation type="journal article" date="2018" name="Antonie Van Leeuwenhoek">
        <title>Proteinivorax hydrogeniformans sp. nov., an anaerobic, haloalkaliphilic bacterium fermenting proteinaceous compounds with high hydrogen production.</title>
        <authorList>
            <person name="Boltyanskaya Y."/>
            <person name="Detkova E."/>
            <person name="Pimenov N."/>
            <person name="Kevbrin V."/>
        </authorList>
    </citation>
    <scope>NUCLEOTIDE SEQUENCE</scope>
    <source>
        <strain evidence="18">Z-710</strain>
    </source>
</reference>
<keyword evidence="11 14" id="KW-0010">Activator</keyword>
<evidence type="ECO:0000256" key="3">
    <source>
        <dbReference type="ARBA" id="ARBA00022490"/>
    </source>
</evidence>
<evidence type="ECO:0000256" key="10">
    <source>
        <dbReference type="ARBA" id="ARBA00023125"/>
    </source>
</evidence>
<keyword evidence="9 14" id="KW-0805">Transcription regulation</keyword>
<evidence type="ECO:0000256" key="4">
    <source>
        <dbReference type="ARBA" id="ARBA00022491"/>
    </source>
</evidence>
<organism evidence="18">
    <name type="scientific">Proteinivorax hydrogeniformans</name>
    <dbReference type="NCBI Taxonomy" id="1826727"/>
    <lineage>
        <taxon>Bacteria</taxon>
        <taxon>Bacillati</taxon>
        <taxon>Bacillota</taxon>
        <taxon>Clostridia</taxon>
        <taxon>Eubacteriales</taxon>
        <taxon>Proteinivoracaceae</taxon>
        <taxon>Proteinivorax</taxon>
    </lineage>
</organism>
<dbReference type="PANTHER" id="PTHR44591:SF3">
    <property type="entry name" value="RESPONSE REGULATORY DOMAIN-CONTAINING PROTEIN"/>
    <property type="match status" value="1"/>
</dbReference>
<evidence type="ECO:0000256" key="12">
    <source>
        <dbReference type="ARBA" id="ARBA00023163"/>
    </source>
</evidence>
<dbReference type="PANTHER" id="PTHR44591">
    <property type="entry name" value="STRESS RESPONSE REGULATOR PROTEIN 1"/>
    <property type="match status" value="1"/>
</dbReference>
<dbReference type="GO" id="GO:0003677">
    <property type="term" value="F:DNA binding"/>
    <property type="evidence" value="ECO:0007669"/>
    <property type="project" value="UniProtKB-KW"/>
</dbReference>
<evidence type="ECO:0000313" key="18">
    <source>
        <dbReference type="EMBL" id="XCI27785.1"/>
    </source>
</evidence>
<feature type="domain" description="Response regulatory" evidence="17">
    <location>
        <begin position="3"/>
        <end position="122"/>
    </location>
</feature>
<dbReference type="EMBL" id="CP159485">
    <property type="protein sequence ID" value="XCI27785.1"/>
    <property type="molecule type" value="Genomic_DNA"/>
</dbReference>
<dbReference type="CDD" id="cd17561">
    <property type="entry name" value="REC_Spo0A"/>
    <property type="match status" value="1"/>
</dbReference>
<dbReference type="NCBIfam" id="TIGR02875">
    <property type="entry name" value="spore_0_A"/>
    <property type="match status" value="1"/>
</dbReference>
<reference evidence="18" key="2">
    <citation type="submission" date="2024-06" db="EMBL/GenBank/DDBJ databases">
        <authorList>
            <person name="Petrova K.O."/>
            <person name="Toshchakov S.V."/>
            <person name="Boltjanskaja Y.V."/>
            <person name="Kevbrin V.V."/>
        </authorList>
    </citation>
    <scope>NUCLEOTIDE SEQUENCE</scope>
    <source>
        <strain evidence="18">Z-710</strain>
    </source>
</reference>
<accession>A0AAU8HQF8</accession>
<dbReference type="GO" id="GO:0005737">
    <property type="term" value="C:cytoplasm"/>
    <property type="evidence" value="ECO:0007669"/>
    <property type="project" value="UniProtKB-SubCell"/>
</dbReference>
<feature type="binding site" evidence="15">
    <location>
        <position position="8"/>
    </location>
    <ligand>
        <name>Ca(2+)</name>
        <dbReference type="ChEBI" id="CHEBI:29108"/>
    </ligand>
</feature>
<feature type="modified residue" description="4-aspartylphosphate" evidence="16">
    <location>
        <position position="54"/>
    </location>
</feature>
<dbReference type="InterPro" id="IPR011006">
    <property type="entry name" value="CheY-like_superfamily"/>
</dbReference>
<dbReference type="InterPro" id="IPR016032">
    <property type="entry name" value="Sig_transdc_resp-reg_C-effctor"/>
</dbReference>
<dbReference type="Pfam" id="PF08769">
    <property type="entry name" value="Spo0A_C"/>
    <property type="match status" value="1"/>
</dbReference>
<dbReference type="InterPro" id="IPR050595">
    <property type="entry name" value="Bact_response_regulator"/>
</dbReference>
<keyword evidence="8 14" id="KW-0902">Two-component regulatory system</keyword>
<dbReference type="GO" id="GO:0000160">
    <property type="term" value="P:phosphorelay signal transduction system"/>
    <property type="evidence" value="ECO:0007669"/>
    <property type="project" value="UniProtKB-UniRule"/>
</dbReference>
<keyword evidence="10 14" id="KW-0238">DNA-binding</keyword>
<dbReference type="SMART" id="SM00448">
    <property type="entry name" value="REC"/>
    <property type="match status" value="1"/>
</dbReference>
<protein>
    <recommendedName>
        <fullName evidence="2 14">Stage 0 sporulation protein A homolog</fullName>
    </recommendedName>
</protein>
<keyword evidence="14 15" id="KW-0479">Metal-binding</keyword>
<evidence type="ECO:0000256" key="13">
    <source>
        <dbReference type="ARBA" id="ARBA00024867"/>
    </source>
</evidence>
<comment type="subcellular location">
    <subcellularLocation>
        <location evidence="1 14">Cytoplasm</location>
    </subcellularLocation>
</comment>
<evidence type="ECO:0000259" key="17">
    <source>
        <dbReference type="PROSITE" id="PS50110"/>
    </source>
</evidence>
<dbReference type="InterPro" id="IPR001789">
    <property type="entry name" value="Sig_transdc_resp-reg_receiver"/>
</dbReference>
<sequence>MIKVLIVDDNEEFCGLLSEFFDAVDDIEIVGTAHNGVEALEALPKLEPDVMVLDIIMPHLDGLGVLEKLSKDQELSRDLSVIMLTAFGQEKITKEALELGADYYVLKPFDMGVLVDRIRQLHHKRTYGGEGQTLRNSNMDLSSKHNHNEEVDLEEVITTILLEMGVPSHIKGYAFLKQAITLVIEDPSMINSITKVLYPTVAEKFDTTPSRVERAIRHAIESAWNGRNNIQIVNKLFKYSIRSDKGKPTNSEFIARISDNIRINEKKKVAL</sequence>
<dbReference type="Pfam" id="PF00072">
    <property type="entry name" value="Response_reg"/>
    <property type="match status" value="1"/>
</dbReference>
<dbReference type="GO" id="GO:0005509">
    <property type="term" value="F:calcium ion binding"/>
    <property type="evidence" value="ECO:0007669"/>
    <property type="project" value="UniProtKB-UniRule"/>
</dbReference>
<dbReference type="Gene3D" id="3.40.50.2300">
    <property type="match status" value="1"/>
</dbReference>
<dbReference type="InterPro" id="IPR014879">
    <property type="entry name" value="Spo0A_C"/>
</dbReference>
<evidence type="ECO:0000256" key="11">
    <source>
        <dbReference type="ARBA" id="ARBA00023159"/>
    </source>
</evidence>
<name>A0AAU8HQF8_9FIRM</name>
<keyword evidence="12 14" id="KW-0804">Transcription</keyword>
<evidence type="ECO:0000256" key="9">
    <source>
        <dbReference type="ARBA" id="ARBA00023015"/>
    </source>
</evidence>
<dbReference type="SUPFAM" id="SSF52172">
    <property type="entry name" value="CheY-like"/>
    <property type="match status" value="1"/>
</dbReference>
<dbReference type="GO" id="GO:0003700">
    <property type="term" value="F:DNA-binding transcription factor activity"/>
    <property type="evidence" value="ECO:0007669"/>
    <property type="project" value="InterPro"/>
</dbReference>
<dbReference type="PROSITE" id="PS50110">
    <property type="entry name" value="RESPONSE_REGULATORY"/>
    <property type="match status" value="1"/>
</dbReference>
<evidence type="ECO:0000256" key="14">
    <source>
        <dbReference type="PIRNR" id="PIRNR002937"/>
    </source>
</evidence>
<dbReference type="Gene3D" id="1.10.10.10">
    <property type="entry name" value="Winged helix-like DNA-binding domain superfamily/Winged helix DNA-binding domain"/>
    <property type="match status" value="1"/>
</dbReference>
<evidence type="ECO:0000256" key="8">
    <source>
        <dbReference type="ARBA" id="ARBA00023012"/>
    </source>
</evidence>